<dbReference type="OrthoDB" id="9792788at2"/>
<keyword evidence="1" id="KW-1133">Transmembrane helix</keyword>
<comment type="caution">
    <text evidence="2">The sequence shown here is derived from an EMBL/GenBank/DDBJ whole genome shotgun (WGS) entry which is preliminary data.</text>
</comment>
<dbReference type="InterPro" id="IPR007313">
    <property type="entry name" value="FxsA"/>
</dbReference>
<evidence type="ECO:0000256" key="1">
    <source>
        <dbReference type="SAM" id="Phobius"/>
    </source>
</evidence>
<sequence>MGKIFLLLLIVVPALEIWVLILSGNTIGVPLTILLIILTGVLGAALAKKEGLNAIRTAQMQTSQGQVPGGVLLDGICILVGGVVLLTPGFLTDAFGFFLLIPQTRSVFKAFLQKVFQKAVKSGNFVYVSNNRWNRKP</sequence>
<feature type="transmembrane region" description="Helical" evidence="1">
    <location>
        <begin position="67"/>
        <end position="88"/>
    </location>
</feature>
<dbReference type="PANTHER" id="PTHR35335">
    <property type="entry name" value="UPF0716 PROTEIN FXSA"/>
    <property type="match status" value="1"/>
</dbReference>
<keyword evidence="1" id="KW-0812">Transmembrane</keyword>
<dbReference type="AlphaFoldDB" id="A0A323TJG3"/>
<gene>
    <name evidence="2" type="ORF">CR194_11320</name>
</gene>
<dbReference type="GO" id="GO:0016020">
    <property type="term" value="C:membrane"/>
    <property type="evidence" value="ECO:0007669"/>
    <property type="project" value="InterPro"/>
</dbReference>
<proteinExistence type="predicted"/>
<dbReference type="PANTHER" id="PTHR35335:SF1">
    <property type="entry name" value="UPF0716 PROTEIN FXSA"/>
    <property type="match status" value="1"/>
</dbReference>
<protein>
    <submittedName>
        <fullName evidence="2">Membrane protein FxsA</fullName>
    </submittedName>
</protein>
<dbReference type="EMBL" id="PDOD01000002">
    <property type="protein sequence ID" value="PYZ93737.1"/>
    <property type="molecule type" value="Genomic_DNA"/>
</dbReference>
<dbReference type="RefSeq" id="WP_110609769.1">
    <property type="nucleotide sequence ID" value="NZ_PDOD01000002.1"/>
</dbReference>
<dbReference type="Proteomes" id="UP000248214">
    <property type="component" value="Unassembled WGS sequence"/>
</dbReference>
<evidence type="ECO:0000313" key="3">
    <source>
        <dbReference type="Proteomes" id="UP000248214"/>
    </source>
</evidence>
<reference evidence="2 3" key="1">
    <citation type="submission" date="2017-10" db="EMBL/GenBank/DDBJ databases">
        <title>Bacillus sp. nov., a halophilic bacterium isolated from a Keqin Lake.</title>
        <authorList>
            <person name="Wang H."/>
        </authorList>
    </citation>
    <scope>NUCLEOTIDE SEQUENCE [LARGE SCALE GENOMIC DNA]</scope>
    <source>
        <strain evidence="2 3">KQ-12</strain>
    </source>
</reference>
<dbReference type="Pfam" id="PF04186">
    <property type="entry name" value="FxsA"/>
    <property type="match status" value="1"/>
</dbReference>
<name>A0A323TJG3_9BACI</name>
<keyword evidence="1" id="KW-0472">Membrane</keyword>
<dbReference type="NCBIfam" id="NF008528">
    <property type="entry name" value="PRK11463.1-2"/>
    <property type="match status" value="1"/>
</dbReference>
<evidence type="ECO:0000313" key="2">
    <source>
        <dbReference type="EMBL" id="PYZ93737.1"/>
    </source>
</evidence>
<organism evidence="2 3">
    <name type="scientific">Salipaludibacillus keqinensis</name>
    <dbReference type="NCBI Taxonomy" id="2045207"/>
    <lineage>
        <taxon>Bacteria</taxon>
        <taxon>Bacillati</taxon>
        <taxon>Bacillota</taxon>
        <taxon>Bacilli</taxon>
        <taxon>Bacillales</taxon>
        <taxon>Bacillaceae</taxon>
    </lineage>
</organism>
<keyword evidence="3" id="KW-1185">Reference proteome</keyword>
<accession>A0A323TJG3</accession>
<feature type="transmembrane region" description="Helical" evidence="1">
    <location>
        <begin position="27"/>
        <end position="47"/>
    </location>
</feature>